<dbReference type="InterPro" id="IPR009072">
    <property type="entry name" value="Histone-fold"/>
</dbReference>
<proteinExistence type="inferred from homology"/>
<keyword evidence="6" id="KW-0539">Nucleus</keyword>
<evidence type="ECO:0000256" key="5">
    <source>
        <dbReference type="ARBA" id="ARBA00023125"/>
    </source>
</evidence>
<evidence type="ECO:0000256" key="3">
    <source>
        <dbReference type="ARBA" id="ARBA00010343"/>
    </source>
</evidence>
<feature type="domain" description="Core Histone H2A/H2B/H3" evidence="8">
    <location>
        <begin position="125"/>
        <end position="162"/>
    </location>
</feature>
<feature type="domain" description="Core Histone H2A/H2B/H3" evidence="8">
    <location>
        <begin position="55"/>
        <end position="107"/>
    </location>
</feature>
<evidence type="ECO:0000313" key="9">
    <source>
        <dbReference type="EMBL" id="VDM22274.1"/>
    </source>
</evidence>
<dbReference type="GO" id="GO:0046982">
    <property type="term" value="F:protein heterodimerization activity"/>
    <property type="evidence" value="ECO:0007669"/>
    <property type="project" value="InterPro"/>
</dbReference>
<gene>
    <name evidence="9" type="ORF">WBA_LOCUS12395</name>
</gene>
<dbReference type="Pfam" id="PF00125">
    <property type="entry name" value="Histone"/>
    <property type="match status" value="2"/>
</dbReference>
<keyword evidence="4" id="KW-0158">Chromosome</keyword>
<dbReference type="GO" id="GO:0030527">
    <property type="term" value="F:structural constituent of chromatin"/>
    <property type="evidence" value="ECO:0007669"/>
    <property type="project" value="InterPro"/>
</dbReference>
<accession>A0A3P7F090</accession>
<protein>
    <recommendedName>
        <fullName evidence="8">Core Histone H2A/H2B/H3 domain-containing protein</fullName>
    </recommendedName>
</protein>
<dbReference type="PRINTS" id="PR00622">
    <property type="entry name" value="HISTONEH3"/>
</dbReference>
<dbReference type="GO" id="GO:0000786">
    <property type="term" value="C:nucleosome"/>
    <property type="evidence" value="ECO:0007669"/>
    <property type="project" value="UniProtKB-KW"/>
</dbReference>
<dbReference type="SUPFAM" id="SSF47113">
    <property type="entry name" value="Histone-fold"/>
    <property type="match status" value="1"/>
</dbReference>
<dbReference type="SMART" id="SM00428">
    <property type="entry name" value="H3"/>
    <property type="match status" value="1"/>
</dbReference>
<comment type="subcellular location">
    <subcellularLocation>
        <location evidence="2">Chromosome</location>
    </subcellularLocation>
    <subcellularLocation>
        <location evidence="1">Nucleus</location>
    </subcellularLocation>
</comment>
<evidence type="ECO:0000259" key="8">
    <source>
        <dbReference type="Pfam" id="PF00125"/>
    </source>
</evidence>
<keyword evidence="10" id="KW-1185">Reference proteome</keyword>
<dbReference type="EMBL" id="UYWW01012773">
    <property type="protein sequence ID" value="VDM22274.1"/>
    <property type="molecule type" value="Genomic_DNA"/>
</dbReference>
<dbReference type="CDD" id="cd22911">
    <property type="entry name" value="HFD_H3"/>
    <property type="match status" value="1"/>
</dbReference>
<organism evidence="9 10">
    <name type="scientific">Wuchereria bancrofti</name>
    <dbReference type="NCBI Taxonomy" id="6293"/>
    <lineage>
        <taxon>Eukaryota</taxon>
        <taxon>Metazoa</taxon>
        <taxon>Ecdysozoa</taxon>
        <taxon>Nematoda</taxon>
        <taxon>Chromadorea</taxon>
        <taxon>Rhabditida</taxon>
        <taxon>Spirurina</taxon>
        <taxon>Spiruromorpha</taxon>
        <taxon>Filarioidea</taxon>
        <taxon>Onchocercidae</taxon>
        <taxon>Wuchereria</taxon>
    </lineage>
</organism>
<name>A0A3P7F090_WUCBA</name>
<dbReference type="Proteomes" id="UP000270924">
    <property type="component" value="Unassembled WGS sequence"/>
</dbReference>
<dbReference type="InterPro" id="IPR000164">
    <property type="entry name" value="Histone_H3/CENP-A"/>
</dbReference>
<dbReference type="FunFam" id="1.10.20.10:FF:000085">
    <property type="entry name" value="Histone H3.2"/>
    <property type="match status" value="1"/>
</dbReference>
<reference evidence="9 10" key="1">
    <citation type="submission" date="2018-11" db="EMBL/GenBank/DDBJ databases">
        <authorList>
            <consortium name="Pathogen Informatics"/>
        </authorList>
    </citation>
    <scope>NUCLEOTIDE SEQUENCE [LARGE SCALE GENOMIC DNA]</scope>
</reference>
<evidence type="ECO:0000256" key="4">
    <source>
        <dbReference type="ARBA" id="ARBA00022454"/>
    </source>
</evidence>
<dbReference type="PANTHER" id="PTHR11426">
    <property type="entry name" value="HISTONE H3"/>
    <property type="match status" value="1"/>
</dbReference>
<dbReference type="InterPro" id="IPR007125">
    <property type="entry name" value="H2A/H2B/H3"/>
</dbReference>
<evidence type="ECO:0000313" key="10">
    <source>
        <dbReference type="Proteomes" id="UP000270924"/>
    </source>
</evidence>
<dbReference type="OrthoDB" id="4025405at2759"/>
<evidence type="ECO:0000256" key="1">
    <source>
        <dbReference type="ARBA" id="ARBA00004123"/>
    </source>
</evidence>
<keyword evidence="7" id="KW-0544">Nucleosome core</keyword>
<dbReference type="Gene3D" id="1.10.20.10">
    <property type="entry name" value="Histone, subunit A"/>
    <property type="match status" value="1"/>
</dbReference>
<evidence type="ECO:0000256" key="2">
    <source>
        <dbReference type="ARBA" id="ARBA00004286"/>
    </source>
</evidence>
<evidence type="ECO:0000256" key="6">
    <source>
        <dbReference type="ARBA" id="ARBA00023242"/>
    </source>
</evidence>
<keyword evidence="5" id="KW-0238">DNA-binding</keyword>
<dbReference type="GO" id="GO:0003677">
    <property type="term" value="F:DNA binding"/>
    <property type="evidence" value="ECO:0007669"/>
    <property type="project" value="UniProtKB-KW"/>
</dbReference>
<dbReference type="PROSITE" id="PS00959">
    <property type="entry name" value="HISTONE_H3_2"/>
    <property type="match status" value="1"/>
</dbReference>
<sequence>MVRTKQTAKKSLPARGKLMKLRTKRDRISGAKHKVRSDAANESTSVIKKRRYKPGMRALQEIRRLQRTVNLLMPRAPFQRLVREIAMNVSEKNVDLRFQSLAISALQVCDLAQIYTKYVCTVDHKEAAEVYLTCLFEDTNLAAIHAKRVTIFPKDIQFVRRLRGEFARFGR</sequence>
<dbReference type="AlphaFoldDB" id="A0A3P7F090"/>
<evidence type="ECO:0000256" key="7">
    <source>
        <dbReference type="ARBA" id="ARBA00023269"/>
    </source>
</evidence>
<dbReference type="OMA" id="IPRAPFQ"/>
<dbReference type="InParanoid" id="A0A3P7F090"/>
<dbReference type="GO" id="GO:0005634">
    <property type="term" value="C:nucleus"/>
    <property type="evidence" value="ECO:0007669"/>
    <property type="project" value="UniProtKB-SubCell"/>
</dbReference>
<comment type="similarity">
    <text evidence="3">Belongs to the histone H3 family.</text>
</comment>